<name>A0A0L8H3M5_OCTBM</name>
<sequence length="97" mass="11396">MFLRYDLGIEDQQCILVFASESVFQDIASYHHLACHGTFKIVPKQWFQLFSIYVQVKGSSFPWVFALLPNKTKQTWSTFEYLEINRDSEGRGRVRSL</sequence>
<evidence type="ECO:0000313" key="1">
    <source>
        <dbReference type="EMBL" id="KOF83807.1"/>
    </source>
</evidence>
<protein>
    <recommendedName>
        <fullName evidence="2">MULE transposase domain-containing protein</fullName>
    </recommendedName>
</protein>
<organism evidence="1">
    <name type="scientific">Octopus bimaculoides</name>
    <name type="common">California two-spotted octopus</name>
    <dbReference type="NCBI Taxonomy" id="37653"/>
    <lineage>
        <taxon>Eukaryota</taxon>
        <taxon>Metazoa</taxon>
        <taxon>Spiralia</taxon>
        <taxon>Lophotrochozoa</taxon>
        <taxon>Mollusca</taxon>
        <taxon>Cephalopoda</taxon>
        <taxon>Coleoidea</taxon>
        <taxon>Octopodiformes</taxon>
        <taxon>Octopoda</taxon>
        <taxon>Incirrata</taxon>
        <taxon>Octopodidae</taxon>
        <taxon>Octopus</taxon>
    </lineage>
</organism>
<evidence type="ECO:0008006" key="2">
    <source>
        <dbReference type="Google" id="ProtNLM"/>
    </source>
</evidence>
<dbReference type="EMBL" id="KQ419368">
    <property type="protein sequence ID" value="KOF83807.1"/>
    <property type="molecule type" value="Genomic_DNA"/>
</dbReference>
<gene>
    <name evidence="1" type="ORF">OCBIM_22023186mg</name>
</gene>
<proteinExistence type="predicted"/>
<reference evidence="1" key="1">
    <citation type="submission" date="2015-07" db="EMBL/GenBank/DDBJ databases">
        <title>MeaNS - Measles Nucleotide Surveillance Program.</title>
        <authorList>
            <person name="Tran T."/>
            <person name="Druce J."/>
        </authorList>
    </citation>
    <scope>NUCLEOTIDE SEQUENCE</scope>
    <source>
        <strain evidence="1">UCB-OBI-ISO-001</strain>
        <tissue evidence="1">Gonad</tissue>
    </source>
</reference>
<accession>A0A0L8H3M5</accession>
<dbReference type="AlphaFoldDB" id="A0A0L8H3M5"/>